<name>G7H2U2_9ACTN</name>
<dbReference type="AlphaFoldDB" id="G7H2U2"/>
<accession>G7H2U2</accession>
<keyword evidence="7" id="KW-0131">Cell cycle</keyword>
<evidence type="ECO:0000256" key="6">
    <source>
        <dbReference type="ARBA" id="ARBA00022840"/>
    </source>
</evidence>
<evidence type="ECO:0000313" key="9">
    <source>
        <dbReference type="EMBL" id="GAB10167.1"/>
    </source>
</evidence>
<dbReference type="Gene3D" id="3.40.1190.10">
    <property type="entry name" value="Mur-like, catalytic domain"/>
    <property type="match status" value="1"/>
</dbReference>
<dbReference type="Pfam" id="PF21799">
    <property type="entry name" value="MurD-like_N"/>
    <property type="match status" value="1"/>
</dbReference>
<dbReference type="InterPro" id="IPR036565">
    <property type="entry name" value="Mur-like_cat_sf"/>
</dbReference>
<evidence type="ECO:0000256" key="3">
    <source>
        <dbReference type="ARBA" id="ARBA00022490"/>
    </source>
</evidence>
<keyword evidence="5 7" id="KW-0547">Nucleotide-binding</keyword>
<evidence type="ECO:0000256" key="4">
    <source>
        <dbReference type="ARBA" id="ARBA00022598"/>
    </source>
</evidence>
<dbReference type="GO" id="GO:0008360">
    <property type="term" value="P:regulation of cell shape"/>
    <property type="evidence" value="ECO:0007669"/>
    <property type="project" value="UniProtKB-KW"/>
</dbReference>
<dbReference type="InterPro" id="IPR005762">
    <property type="entry name" value="MurD"/>
</dbReference>
<keyword evidence="4 7" id="KW-0436">Ligase</keyword>
<dbReference type="NCBIfam" id="TIGR01087">
    <property type="entry name" value="murD"/>
    <property type="match status" value="1"/>
</dbReference>
<dbReference type="PANTHER" id="PTHR43692:SF1">
    <property type="entry name" value="UDP-N-ACETYLMURAMOYLALANINE--D-GLUTAMATE LIGASE"/>
    <property type="match status" value="1"/>
</dbReference>
<evidence type="ECO:0000256" key="7">
    <source>
        <dbReference type="HAMAP-Rule" id="MF_00639"/>
    </source>
</evidence>
<dbReference type="SUPFAM" id="SSF53244">
    <property type="entry name" value="MurD-like peptide ligases, peptide-binding domain"/>
    <property type="match status" value="1"/>
</dbReference>
<proteinExistence type="inferred from homology"/>
<dbReference type="STRING" id="1073574.GOARA_052_00660"/>
<keyword evidence="6 7" id="KW-0067">ATP-binding</keyword>
<dbReference type="GO" id="GO:0051301">
    <property type="term" value="P:cell division"/>
    <property type="evidence" value="ECO:0007669"/>
    <property type="project" value="UniProtKB-KW"/>
</dbReference>
<dbReference type="GO" id="GO:0009252">
    <property type="term" value="P:peptidoglycan biosynthetic process"/>
    <property type="evidence" value="ECO:0007669"/>
    <property type="project" value="UniProtKB-UniRule"/>
</dbReference>
<dbReference type="GO" id="GO:0008764">
    <property type="term" value="F:UDP-N-acetylmuramoylalanine-D-glutamate ligase activity"/>
    <property type="evidence" value="ECO:0007669"/>
    <property type="project" value="UniProtKB-UniRule"/>
</dbReference>
<comment type="pathway">
    <text evidence="2 7">Cell wall biogenesis; peptidoglycan biosynthesis.</text>
</comment>
<comment type="function">
    <text evidence="7">Cell wall formation. Catalyzes the addition of glutamate to the nucleotide precursor UDP-N-acetylmuramoyl-L-alanine (UMA).</text>
</comment>
<dbReference type="RefSeq" id="WP_007322242.1">
    <property type="nucleotide sequence ID" value="NZ_BAEE01000052.1"/>
</dbReference>
<comment type="caution">
    <text evidence="9">The sequence shown here is derived from an EMBL/GenBank/DDBJ whole genome shotgun (WGS) entry which is preliminary data.</text>
</comment>
<protein>
    <recommendedName>
        <fullName evidence="7">UDP-N-acetylmuramoylalanine--D-glutamate ligase</fullName>
        <ecNumber evidence="7">6.3.2.9</ecNumber>
    </recommendedName>
    <alternativeName>
        <fullName evidence="7">D-glutamic acid-adding enzyme</fullName>
    </alternativeName>
    <alternativeName>
        <fullName evidence="7">UDP-N-acetylmuramoyl-L-alanyl-D-glutamate synthetase</fullName>
    </alternativeName>
</protein>
<evidence type="ECO:0000256" key="1">
    <source>
        <dbReference type="ARBA" id="ARBA00004496"/>
    </source>
</evidence>
<comment type="catalytic activity">
    <reaction evidence="7">
        <text>UDP-N-acetyl-alpha-D-muramoyl-L-alanine + D-glutamate + ATP = UDP-N-acetyl-alpha-D-muramoyl-L-alanyl-D-glutamate + ADP + phosphate + H(+)</text>
        <dbReference type="Rhea" id="RHEA:16429"/>
        <dbReference type="ChEBI" id="CHEBI:15378"/>
        <dbReference type="ChEBI" id="CHEBI:29986"/>
        <dbReference type="ChEBI" id="CHEBI:30616"/>
        <dbReference type="ChEBI" id="CHEBI:43474"/>
        <dbReference type="ChEBI" id="CHEBI:83898"/>
        <dbReference type="ChEBI" id="CHEBI:83900"/>
        <dbReference type="ChEBI" id="CHEBI:456216"/>
        <dbReference type="EC" id="6.3.2.9"/>
    </reaction>
</comment>
<dbReference type="Gene3D" id="3.90.190.20">
    <property type="entry name" value="Mur ligase, C-terminal domain"/>
    <property type="match status" value="1"/>
</dbReference>
<evidence type="ECO:0000313" key="10">
    <source>
        <dbReference type="Proteomes" id="UP000035088"/>
    </source>
</evidence>
<dbReference type="EMBL" id="BAEE01000052">
    <property type="protein sequence ID" value="GAB10167.1"/>
    <property type="molecule type" value="Genomic_DNA"/>
</dbReference>
<sequence>MASNGSPVADAERQDRAAELVGGLGGAGVVVAGWGTAGRSAAAYLRSAGSSVTVVDGAFGAPRDVDGMVQIGVEEALADAGFWSRTRVLVVSPGFAPGHPLVVAAQVAEVPVWGEVELAWWVDRSGLTGAPRTWLVITGTNGKTTTTAMLTAIVAAAGRPVAACGNFGTPVLDILTGEPGTEVLCVEASSFQLHWAPSLRPAAGVVLNVAEDHLDWHGGMPAYSAAKAVALRGDVGVVGRDDPIAASLPVGPATRRVAFTLGEPADGELGVVGAELVDRAFSGGTALVGVDQVHPPGPSGRADALAAAALALAAGVPAAAIARGLASFEPAGHRGERVARRHRASGAPVDFIDDSKATNPHAAAAAIAARDRVVLIAGGLLKGASVDELIRGARDRLSAVVAIGRDRDEIVTAIARHAPEVPAVTVFTGDDGRVIAEKWVPDGDIPTGSTQRDREQAAAVMTAAVRQAWDLARRDDTVDAVLLAPAAASLDMFDSYSARGDAFAAAAAALPGDPR</sequence>
<dbReference type="SUPFAM" id="SSF51984">
    <property type="entry name" value="MurCD N-terminal domain"/>
    <property type="match status" value="1"/>
</dbReference>
<feature type="domain" description="Mur ligase central" evidence="8">
    <location>
        <begin position="137"/>
        <end position="245"/>
    </location>
</feature>
<comment type="subcellular location">
    <subcellularLocation>
        <location evidence="1 7">Cytoplasm</location>
    </subcellularLocation>
</comment>
<dbReference type="InterPro" id="IPR036615">
    <property type="entry name" value="Mur_ligase_C_dom_sf"/>
</dbReference>
<keyword evidence="7" id="KW-0573">Peptidoglycan synthesis</keyword>
<gene>
    <name evidence="7 9" type="primary">murD</name>
    <name evidence="9" type="ORF">GOARA_052_00660</name>
</gene>
<dbReference type="GO" id="GO:0071555">
    <property type="term" value="P:cell wall organization"/>
    <property type="evidence" value="ECO:0007669"/>
    <property type="project" value="UniProtKB-KW"/>
</dbReference>
<evidence type="ECO:0000256" key="5">
    <source>
        <dbReference type="ARBA" id="ARBA00022741"/>
    </source>
</evidence>
<keyword evidence="7" id="KW-0132">Cell division</keyword>
<reference evidence="9 10" key="1">
    <citation type="submission" date="2011-11" db="EMBL/GenBank/DDBJ databases">
        <title>Whole genome shotgun sequence of Gordonia araii NBRC 100433.</title>
        <authorList>
            <person name="Yoshida Y."/>
            <person name="Hosoyama A."/>
            <person name="Tsuchikane K."/>
            <person name="Katsumata H."/>
            <person name="Yamazaki S."/>
            <person name="Fujita N."/>
        </authorList>
    </citation>
    <scope>NUCLEOTIDE SEQUENCE [LARGE SCALE GENOMIC DNA]</scope>
    <source>
        <strain evidence="9 10">NBRC 100433</strain>
    </source>
</reference>
<keyword evidence="3 7" id="KW-0963">Cytoplasm</keyword>
<dbReference type="PANTHER" id="PTHR43692">
    <property type="entry name" value="UDP-N-ACETYLMURAMOYLALANINE--D-GLUTAMATE LIGASE"/>
    <property type="match status" value="1"/>
</dbReference>
<feature type="binding site" evidence="7">
    <location>
        <begin position="139"/>
        <end position="145"/>
    </location>
    <ligand>
        <name>ATP</name>
        <dbReference type="ChEBI" id="CHEBI:30616"/>
    </ligand>
</feature>
<comment type="similarity">
    <text evidence="7">Belongs to the MurCDEF family.</text>
</comment>
<dbReference type="Gene3D" id="3.40.50.720">
    <property type="entry name" value="NAD(P)-binding Rossmann-like Domain"/>
    <property type="match status" value="1"/>
</dbReference>
<evidence type="ECO:0000256" key="2">
    <source>
        <dbReference type="ARBA" id="ARBA00004752"/>
    </source>
</evidence>
<organism evidence="9 10">
    <name type="scientific">Gordonia araii NBRC 100433</name>
    <dbReference type="NCBI Taxonomy" id="1073574"/>
    <lineage>
        <taxon>Bacteria</taxon>
        <taxon>Bacillati</taxon>
        <taxon>Actinomycetota</taxon>
        <taxon>Actinomycetes</taxon>
        <taxon>Mycobacteriales</taxon>
        <taxon>Gordoniaceae</taxon>
        <taxon>Gordonia</taxon>
    </lineage>
</organism>
<evidence type="ECO:0000259" key="8">
    <source>
        <dbReference type="Pfam" id="PF08245"/>
    </source>
</evidence>
<dbReference type="Proteomes" id="UP000035088">
    <property type="component" value="Unassembled WGS sequence"/>
</dbReference>
<keyword evidence="10" id="KW-1185">Reference proteome</keyword>
<dbReference type="EC" id="6.3.2.9" evidence="7"/>
<dbReference type="SUPFAM" id="SSF53623">
    <property type="entry name" value="MurD-like peptide ligases, catalytic domain"/>
    <property type="match status" value="1"/>
</dbReference>
<dbReference type="UniPathway" id="UPA00219"/>
<keyword evidence="7" id="KW-0133">Cell shape</keyword>
<dbReference type="InterPro" id="IPR013221">
    <property type="entry name" value="Mur_ligase_cen"/>
</dbReference>
<dbReference type="GO" id="GO:0005524">
    <property type="term" value="F:ATP binding"/>
    <property type="evidence" value="ECO:0007669"/>
    <property type="project" value="UniProtKB-UniRule"/>
</dbReference>
<dbReference type="HAMAP" id="MF_00639">
    <property type="entry name" value="MurD"/>
    <property type="match status" value="1"/>
</dbReference>
<keyword evidence="7" id="KW-0961">Cell wall biogenesis/degradation</keyword>
<dbReference type="Pfam" id="PF08245">
    <property type="entry name" value="Mur_ligase_M"/>
    <property type="match status" value="1"/>
</dbReference>
<dbReference type="GO" id="GO:0005737">
    <property type="term" value="C:cytoplasm"/>
    <property type="evidence" value="ECO:0007669"/>
    <property type="project" value="UniProtKB-SubCell"/>
</dbReference>